<dbReference type="AlphaFoldDB" id="A0A382SIM2"/>
<protein>
    <recommendedName>
        <fullName evidence="2">LptD C-terminal domain-containing protein</fullName>
    </recommendedName>
</protein>
<accession>A0A382SIM2</accession>
<organism evidence="1">
    <name type="scientific">marine metagenome</name>
    <dbReference type="NCBI Taxonomy" id="408172"/>
    <lineage>
        <taxon>unclassified sequences</taxon>
        <taxon>metagenomes</taxon>
        <taxon>ecological metagenomes</taxon>
    </lineage>
</organism>
<sequence>LYYNEKNFYDDSYYLSNPVAQTIEAGWNFDQWKFRTHITRDFRFHQYFPIKAMNFEYEGREHDGVLDYHFGERSLTGISWRYFEHHKKREASLSSMDEDNRQQRMIYRSWDYYWLHPLDTVWHGTLGLREDRIENMLVQFGDDNGSSNFHLWTFQLYGILIQRNQPDSVWEYGLYLGDTEKATDYLSSSNTDRHVRKYESSLRISWVMNDMAHDAELMFTSTWNLDDKALNFVTLWDGGHISYQQIF</sequence>
<gene>
    <name evidence="1" type="ORF">METZ01_LOCUS361911</name>
</gene>
<name>A0A382SIM2_9ZZZZ</name>
<feature type="non-terminal residue" evidence="1">
    <location>
        <position position="1"/>
    </location>
</feature>
<dbReference type="EMBL" id="UINC01128964">
    <property type="protein sequence ID" value="SVD09057.1"/>
    <property type="molecule type" value="Genomic_DNA"/>
</dbReference>
<proteinExistence type="predicted"/>
<reference evidence="1" key="1">
    <citation type="submission" date="2018-05" db="EMBL/GenBank/DDBJ databases">
        <authorList>
            <person name="Lanie J.A."/>
            <person name="Ng W.-L."/>
            <person name="Kazmierczak K.M."/>
            <person name="Andrzejewski T.M."/>
            <person name="Davidsen T.M."/>
            <person name="Wayne K.J."/>
            <person name="Tettelin H."/>
            <person name="Glass J.I."/>
            <person name="Rusch D."/>
            <person name="Podicherti R."/>
            <person name="Tsui H.-C.T."/>
            <person name="Winkler M.E."/>
        </authorList>
    </citation>
    <scope>NUCLEOTIDE SEQUENCE</scope>
</reference>
<evidence type="ECO:0008006" key="2">
    <source>
        <dbReference type="Google" id="ProtNLM"/>
    </source>
</evidence>
<evidence type="ECO:0000313" key="1">
    <source>
        <dbReference type="EMBL" id="SVD09057.1"/>
    </source>
</evidence>